<organism evidence="2 3">
    <name type="scientific">Neonectria magnoliae</name>
    <dbReference type="NCBI Taxonomy" id="2732573"/>
    <lineage>
        <taxon>Eukaryota</taxon>
        <taxon>Fungi</taxon>
        <taxon>Dikarya</taxon>
        <taxon>Ascomycota</taxon>
        <taxon>Pezizomycotina</taxon>
        <taxon>Sordariomycetes</taxon>
        <taxon>Hypocreomycetidae</taxon>
        <taxon>Hypocreales</taxon>
        <taxon>Nectriaceae</taxon>
        <taxon>Neonectria</taxon>
    </lineage>
</organism>
<protein>
    <submittedName>
        <fullName evidence="2">Uncharacterized protein</fullName>
    </submittedName>
</protein>
<dbReference type="Proteomes" id="UP001498421">
    <property type="component" value="Unassembled WGS sequence"/>
</dbReference>
<keyword evidence="3" id="KW-1185">Reference proteome</keyword>
<feature type="region of interest" description="Disordered" evidence="1">
    <location>
        <begin position="1"/>
        <end position="83"/>
    </location>
</feature>
<feature type="region of interest" description="Disordered" evidence="1">
    <location>
        <begin position="95"/>
        <end position="131"/>
    </location>
</feature>
<proteinExistence type="predicted"/>
<evidence type="ECO:0000313" key="2">
    <source>
        <dbReference type="EMBL" id="KAK7421412.1"/>
    </source>
</evidence>
<feature type="compositionally biased region" description="Basic residues" evidence="1">
    <location>
        <begin position="59"/>
        <end position="68"/>
    </location>
</feature>
<evidence type="ECO:0000256" key="1">
    <source>
        <dbReference type="SAM" id="MobiDB-lite"/>
    </source>
</evidence>
<feature type="compositionally biased region" description="Acidic residues" evidence="1">
    <location>
        <begin position="110"/>
        <end position="131"/>
    </location>
</feature>
<comment type="caution">
    <text evidence="2">The sequence shown here is derived from an EMBL/GenBank/DDBJ whole genome shotgun (WGS) entry which is preliminary data.</text>
</comment>
<sequence length="235" mass="25809">MDVSTPHNPDSPHDVTESTGLEGLSETSDKNLSNGEDESTAPPESPEQSESEAGDEPHPKRRKVRIRLTRVPLTEVTDSVGARCDSIAREDRAERYSGLDAGGASVNQDDAVEEDGGGGESDDPMDIDSEDEGHAINDAKMKRVHELEGEFSMAREPFTTFDADTELRVDPEGQFILAPNPPMVSTIGNYNTRIWREEIVLSGNDKDVDELMKARTVDRQTVLINVFTRACIIPQ</sequence>
<gene>
    <name evidence="2" type="ORF">QQZ08_009967</name>
</gene>
<name>A0ABR1HKT7_9HYPO</name>
<evidence type="ECO:0000313" key="3">
    <source>
        <dbReference type="Proteomes" id="UP001498421"/>
    </source>
</evidence>
<reference evidence="2 3" key="1">
    <citation type="journal article" date="2025" name="Microbiol. Resour. Announc.">
        <title>Draft genome sequences for Neonectria magnoliae and Neonectria punicea, canker pathogens of Liriodendron tulipifera and Acer saccharum in West Virginia.</title>
        <authorList>
            <person name="Petronek H.M."/>
            <person name="Kasson M.T."/>
            <person name="Metheny A.M."/>
            <person name="Stauder C.M."/>
            <person name="Lovett B."/>
            <person name="Lynch S.C."/>
            <person name="Garnas J.R."/>
            <person name="Kasson L.R."/>
            <person name="Stajich J.E."/>
        </authorList>
    </citation>
    <scope>NUCLEOTIDE SEQUENCE [LARGE SCALE GENOMIC DNA]</scope>
    <source>
        <strain evidence="2 3">NRRL 64651</strain>
    </source>
</reference>
<dbReference type="EMBL" id="JAZAVK010000121">
    <property type="protein sequence ID" value="KAK7421412.1"/>
    <property type="molecule type" value="Genomic_DNA"/>
</dbReference>
<accession>A0ABR1HKT7</accession>